<keyword evidence="3" id="KW-1185">Reference proteome</keyword>
<reference evidence="2 3" key="1">
    <citation type="submission" date="2015-08" db="EMBL/GenBank/DDBJ databases">
        <title>Next Generation Sequencing and Analysis of the Genome of Puccinia sorghi L Schw, the Causal Agent of Maize Common Rust.</title>
        <authorList>
            <person name="Rochi L."/>
            <person name="Burguener G."/>
            <person name="Darino M."/>
            <person name="Turjanski A."/>
            <person name="Kreff E."/>
            <person name="Dieguez M.J."/>
            <person name="Sacco F."/>
        </authorList>
    </citation>
    <scope>NUCLEOTIDE SEQUENCE [LARGE SCALE GENOMIC DNA]</scope>
    <source>
        <strain evidence="2 3">RO10H11247</strain>
    </source>
</reference>
<protein>
    <recommendedName>
        <fullName evidence="4">hAT-like transposase RNase-H fold domain-containing protein</fullName>
    </recommendedName>
</protein>
<feature type="transmembrane region" description="Helical" evidence="1">
    <location>
        <begin position="129"/>
        <end position="146"/>
    </location>
</feature>
<gene>
    <name evidence="2" type="ORF">VP01_2810g4</name>
</gene>
<organism evidence="2 3">
    <name type="scientific">Puccinia sorghi</name>
    <dbReference type="NCBI Taxonomy" id="27349"/>
    <lineage>
        <taxon>Eukaryota</taxon>
        <taxon>Fungi</taxon>
        <taxon>Dikarya</taxon>
        <taxon>Basidiomycota</taxon>
        <taxon>Pucciniomycotina</taxon>
        <taxon>Pucciniomycetes</taxon>
        <taxon>Pucciniales</taxon>
        <taxon>Pucciniaceae</taxon>
        <taxon>Puccinia</taxon>
    </lineage>
</organism>
<proteinExistence type="predicted"/>
<evidence type="ECO:0000256" key="1">
    <source>
        <dbReference type="SAM" id="Phobius"/>
    </source>
</evidence>
<evidence type="ECO:0000313" key="3">
    <source>
        <dbReference type="Proteomes" id="UP000037035"/>
    </source>
</evidence>
<dbReference type="OrthoDB" id="2505635at2759"/>
<keyword evidence="1" id="KW-0812">Transmembrane</keyword>
<comment type="caution">
    <text evidence="2">The sequence shown here is derived from an EMBL/GenBank/DDBJ whole genome shotgun (WGS) entry which is preliminary data.</text>
</comment>
<dbReference type="VEuPathDB" id="FungiDB:VP01_2810g4"/>
<keyword evidence="1" id="KW-0472">Membrane</keyword>
<dbReference type="EMBL" id="LAVV01007736">
    <property type="protein sequence ID" value="KNZ54943.1"/>
    <property type="molecule type" value="Genomic_DNA"/>
</dbReference>
<name>A0A0L6V2F8_9BASI</name>
<sequence length="183" mass="21167">MKHLKKIQRGLYNQDQLIEPATQIVEKMEQYLLNSIKKPVYLAAIFLDPAFKTTIWKKNKRLIMDYFCVSVTSKIMNLKVPMLCISGPFKTESIPSCPAWTGFISQFQKQVHPLSIIELTWFESYLMKVTNYVSLIIFFFILIKSLNNRTIFLHGSQVCLCLLQSNRLFVLLTAIFCLSSLTA</sequence>
<dbReference type="AlphaFoldDB" id="A0A0L6V2F8"/>
<evidence type="ECO:0008006" key="4">
    <source>
        <dbReference type="Google" id="ProtNLM"/>
    </source>
</evidence>
<dbReference type="Proteomes" id="UP000037035">
    <property type="component" value="Unassembled WGS sequence"/>
</dbReference>
<keyword evidence="1" id="KW-1133">Transmembrane helix</keyword>
<accession>A0A0L6V2F8</accession>
<evidence type="ECO:0000313" key="2">
    <source>
        <dbReference type="EMBL" id="KNZ54943.1"/>
    </source>
</evidence>